<dbReference type="AlphaFoldDB" id="A0A9P6L219"/>
<dbReference type="OrthoDB" id="5582002at2759"/>
<protein>
    <submittedName>
        <fullName evidence="3">Uncharacterized protein</fullName>
    </submittedName>
</protein>
<gene>
    <name evidence="3" type="ORF">BJ322DRAFT_1014202</name>
</gene>
<name>A0A9P6L219_9AGAM</name>
<dbReference type="Proteomes" id="UP000736335">
    <property type="component" value="Unassembled WGS sequence"/>
</dbReference>
<evidence type="ECO:0000256" key="2">
    <source>
        <dbReference type="SAM" id="Phobius"/>
    </source>
</evidence>
<sequence length="399" mass="44178">MDPDRKSQVSSYYGGRRSGDALNDNSGNPVRPQRSRYDSASSYQNQDAGQPRPSTELLNGGTRSAGYNQNSFFDAGRTEPLKGGFDEEDPLSGKNEGSWDVFADFNNAGPRYSEAFWRPAFGLGLLIHTRDRYQPVTRGSVKPLHDDSASATGTQVEMVTVPVLGPEWKTSELHEMSRSAKKERNAEDRTKKYKQWRRGQRGLCGRWCTWRFTVFFVFGLCIAVGILLVFFIPRVPGITINQDTPLVPATGSFNSSVQTEFMTAPANFSFPAFAQLQVDTGSNFIPLQITHMNAQVFDLDTNNQVGNGDVYGLNLPAKQFVNLQMPVNFSYIANNSSDITWANWHNACKNPGQYADGQRPGLRFRLILEMNIAGLIGSRATSAQVTNANCPIELAMNAS</sequence>
<reference evidence="3" key="2">
    <citation type="submission" date="2020-11" db="EMBL/GenBank/DDBJ databases">
        <authorList>
            <consortium name="DOE Joint Genome Institute"/>
            <person name="Kuo A."/>
            <person name="Miyauchi S."/>
            <person name="Kiss E."/>
            <person name="Drula E."/>
            <person name="Kohler A."/>
            <person name="Sanchez-Garcia M."/>
            <person name="Andreopoulos B."/>
            <person name="Barry K.W."/>
            <person name="Bonito G."/>
            <person name="Buee M."/>
            <person name="Carver A."/>
            <person name="Chen C."/>
            <person name="Cichocki N."/>
            <person name="Clum A."/>
            <person name="Culley D."/>
            <person name="Crous P.W."/>
            <person name="Fauchery L."/>
            <person name="Girlanda M."/>
            <person name="Hayes R."/>
            <person name="Keri Z."/>
            <person name="Labutti K."/>
            <person name="Lipzen A."/>
            <person name="Lombard V."/>
            <person name="Magnuson J."/>
            <person name="Maillard F."/>
            <person name="Morin E."/>
            <person name="Murat C."/>
            <person name="Nolan M."/>
            <person name="Ohm R."/>
            <person name="Pangilinan J."/>
            <person name="Pereira M."/>
            <person name="Perotto S."/>
            <person name="Peter M."/>
            <person name="Riley R."/>
            <person name="Sitrit Y."/>
            <person name="Stielow B."/>
            <person name="Szollosi G."/>
            <person name="Zifcakova L."/>
            <person name="Stursova M."/>
            <person name="Spatafora J.W."/>
            <person name="Tedersoo L."/>
            <person name="Vaario L.-M."/>
            <person name="Yamada A."/>
            <person name="Yan M."/>
            <person name="Wang P."/>
            <person name="Xu J."/>
            <person name="Bruns T."/>
            <person name="Baldrian P."/>
            <person name="Vilgalys R."/>
            <person name="Henrissat B."/>
            <person name="Grigoriev I.V."/>
            <person name="Hibbett D."/>
            <person name="Nagy L.G."/>
            <person name="Martin F.M."/>
        </authorList>
    </citation>
    <scope>NUCLEOTIDE SEQUENCE</scope>
    <source>
        <strain evidence="3">UH-Tt-Lm1</strain>
    </source>
</reference>
<organism evidence="3 4">
    <name type="scientific">Thelephora terrestris</name>
    <dbReference type="NCBI Taxonomy" id="56493"/>
    <lineage>
        <taxon>Eukaryota</taxon>
        <taxon>Fungi</taxon>
        <taxon>Dikarya</taxon>
        <taxon>Basidiomycota</taxon>
        <taxon>Agaricomycotina</taxon>
        <taxon>Agaricomycetes</taxon>
        <taxon>Thelephorales</taxon>
        <taxon>Thelephoraceae</taxon>
        <taxon>Thelephora</taxon>
    </lineage>
</organism>
<comment type="caution">
    <text evidence="3">The sequence shown here is derived from an EMBL/GenBank/DDBJ whole genome shotgun (WGS) entry which is preliminary data.</text>
</comment>
<feature type="compositionally biased region" description="Polar residues" evidence="1">
    <location>
        <begin position="38"/>
        <end position="72"/>
    </location>
</feature>
<feature type="region of interest" description="Disordered" evidence="1">
    <location>
        <begin position="1"/>
        <end position="93"/>
    </location>
</feature>
<keyword evidence="2" id="KW-0812">Transmembrane</keyword>
<evidence type="ECO:0000256" key="1">
    <source>
        <dbReference type="SAM" id="MobiDB-lite"/>
    </source>
</evidence>
<keyword evidence="2" id="KW-1133">Transmembrane helix</keyword>
<keyword evidence="4" id="KW-1185">Reference proteome</keyword>
<dbReference type="EMBL" id="WIUZ02000022">
    <property type="protein sequence ID" value="KAF9778724.1"/>
    <property type="molecule type" value="Genomic_DNA"/>
</dbReference>
<reference evidence="3" key="1">
    <citation type="journal article" date="2020" name="Nat. Commun.">
        <title>Large-scale genome sequencing of mycorrhizal fungi provides insights into the early evolution of symbiotic traits.</title>
        <authorList>
            <person name="Miyauchi S."/>
            <person name="Kiss E."/>
            <person name="Kuo A."/>
            <person name="Drula E."/>
            <person name="Kohler A."/>
            <person name="Sanchez-Garcia M."/>
            <person name="Morin E."/>
            <person name="Andreopoulos B."/>
            <person name="Barry K.W."/>
            <person name="Bonito G."/>
            <person name="Buee M."/>
            <person name="Carver A."/>
            <person name="Chen C."/>
            <person name="Cichocki N."/>
            <person name="Clum A."/>
            <person name="Culley D."/>
            <person name="Crous P.W."/>
            <person name="Fauchery L."/>
            <person name="Girlanda M."/>
            <person name="Hayes R.D."/>
            <person name="Keri Z."/>
            <person name="LaButti K."/>
            <person name="Lipzen A."/>
            <person name="Lombard V."/>
            <person name="Magnuson J."/>
            <person name="Maillard F."/>
            <person name="Murat C."/>
            <person name="Nolan M."/>
            <person name="Ohm R.A."/>
            <person name="Pangilinan J."/>
            <person name="Pereira M.F."/>
            <person name="Perotto S."/>
            <person name="Peter M."/>
            <person name="Pfister S."/>
            <person name="Riley R."/>
            <person name="Sitrit Y."/>
            <person name="Stielow J.B."/>
            <person name="Szollosi G."/>
            <person name="Zifcakova L."/>
            <person name="Stursova M."/>
            <person name="Spatafora J.W."/>
            <person name="Tedersoo L."/>
            <person name="Vaario L.M."/>
            <person name="Yamada A."/>
            <person name="Yan M."/>
            <person name="Wang P."/>
            <person name="Xu J."/>
            <person name="Bruns T."/>
            <person name="Baldrian P."/>
            <person name="Vilgalys R."/>
            <person name="Dunand C."/>
            <person name="Henrissat B."/>
            <person name="Grigoriev I.V."/>
            <person name="Hibbett D."/>
            <person name="Nagy L.G."/>
            <person name="Martin F.M."/>
        </authorList>
    </citation>
    <scope>NUCLEOTIDE SEQUENCE</scope>
    <source>
        <strain evidence="3">UH-Tt-Lm1</strain>
    </source>
</reference>
<feature type="transmembrane region" description="Helical" evidence="2">
    <location>
        <begin position="208"/>
        <end position="232"/>
    </location>
</feature>
<keyword evidence="2" id="KW-0472">Membrane</keyword>
<accession>A0A9P6L219</accession>
<evidence type="ECO:0000313" key="4">
    <source>
        <dbReference type="Proteomes" id="UP000736335"/>
    </source>
</evidence>
<proteinExistence type="predicted"/>
<evidence type="ECO:0000313" key="3">
    <source>
        <dbReference type="EMBL" id="KAF9778724.1"/>
    </source>
</evidence>